<evidence type="ECO:0000256" key="1">
    <source>
        <dbReference type="ARBA" id="ARBA00022741"/>
    </source>
</evidence>
<dbReference type="InterPro" id="IPR003439">
    <property type="entry name" value="ABC_transporter-like_ATP-bd"/>
</dbReference>
<dbReference type="Proteomes" id="UP000483379">
    <property type="component" value="Unassembled WGS sequence"/>
</dbReference>
<dbReference type="SUPFAM" id="SSF52540">
    <property type="entry name" value="P-loop containing nucleoside triphosphate hydrolases"/>
    <property type="match status" value="1"/>
</dbReference>
<accession>A0A6M0K0C1</accession>
<dbReference type="GO" id="GO:0005524">
    <property type="term" value="F:ATP binding"/>
    <property type="evidence" value="ECO:0007669"/>
    <property type="project" value="UniProtKB-KW"/>
</dbReference>
<dbReference type="PANTHER" id="PTHR24220">
    <property type="entry name" value="IMPORT ATP-BINDING PROTEIN"/>
    <property type="match status" value="1"/>
</dbReference>
<dbReference type="InterPro" id="IPR017871">
    <property type="entry name" value="ABC_transporter-like_CS"/>
</dbReference>
<reference evidence="4 5" key="1">
    <citation type="submission" date="2020-02" db="EMBL/GenBank/DDBJ databases">
        <title>Genome sequences of Thiorhodococcus mannitoliphagus and Thiorhodococcus minor, purple sulfur photosynthetic bacteria in the gammaproteobacterial family, Chromatiaceae.</title>
        <authorList>
            <person name="Aviles F.A."/>
            <person name="Meyer T.E."/>
            <person name="Kyndt J.A."/>
        </authorList>
    </citation>
    <scope>NUCLEOTIDE SEQUENCE [LARGE SCALE GENOMIC DNA]</scope>
    <source>
        <strain evidence="4 5">DSM 11518</strain>
    </source>
</reference>
<dbReference type="Pfam" id="PF00005">
    <property type="entry name" value="ABC_tran"/>
    <property type="match status" value="1"/>
</dbReference>
<keyword evidence="2 4" id="KW-0067">ATP-binding</keyword>
<protein>
    <submittedName>
        <fullName evidence="4">ATP-binding cassette domain-containing protein</fullName>
    </submittedName>
</protein>
<evidence type="ECO:0000313" key="5">
    <source>
        <dbReference type="Proteomes" id="UP000483379"/>
    </source>
</evidence>
<feature type="domain" description="ABC transporter" evidence="3">
    <location>
        <begin position="7"/>
        <end position="242"/>
    </location>
</feature>
<dbReference type="PROSITE" id="PS00211">
    <property type="entry name" value="ABC_TRANSPORTER_1"/>
    <property type="match status" value="1"/>
</dbReference>
<dbReference type="PROSITE" id="PS50893">
    <property type="entry name" value="ABC_TRANSPORTER_2"/>
    <property type="match status" value="1"/>
</dbReference>
<evidence type="ECO:0000256" key="2">
    <source>
        <dbReference type="ARBA" id="ARBA00022840"/>
    </source>
</evidence>
<dbReference type="InterPro" id="IPR027417">
    <property type="entry name" value="P-loop_NTPase"/>
</dbReference>
<gene>
    <name evidence="4" type="ORF">G3446_13065</name>
</gene>
<evidence type="ECO:0000313" key="4">
    <source>
        <dbReference type="EMBL" id="NEV62809.1"/>
    </source>
</evidence>
<sequence>MADERVLELSGVYQHVEGRMALSDVALTVAPGEWLLVTGPNGAGKTLLARLILGLDRPSAGRIQVLGRSLDALDGEALRALRLDLGGVLQGGSLLEGVSVLENLLLPLRDRPLSRGALARAARLVMTLLNLDGLENQLPRALSLGQRRLVELARALIREPKVLVWDGFSEGLDLPAMRETLGVLSDLSRHRGLALVATDNRPEILGDAPHRVAVLARGRCLFTGTGHELEAARETSLELRAVLAGTV</sequence>
<dbReference type="GO" id="GO:0016887">
    <property type="term" value="F:ATP hydrolysis activity"/>
    <property type="evidence" value="ECO:0007669"/>
    <property type="project" value="InterPro"/>
</dbReference>
<dbReference type="EMBL" id="JAAIJQ010000035">
    <property type="protein sequence ID" value="NEV62809.1"/>
    <property type="molecule type" value="Genomic_DNA"/>
</dbReference>
<comment type="caution">
    <text evidence="4">The sequence shown here is derived from an EMBL/GenBank/DDBJ whole genome shotgun (WGS) entry which is preliminary data.</text>
</comment>
<keyword evidence="1" id="KW-0547">Nucleotide-binding</keyword>
<dbReference type="AlphaFoldDB" id="A0A6M0K0C1"/>
<organism evidence="4 5">
    <name type="scientific">Thiorhodococcus minor</name>
    <dbReference type="NCBI Taxonomy" id="57489"/>
    <lineage>
        <taxon>Bacteria</taxon>
        <taxon>Pseudomonadati</taxon>
        <taxon>Pseudomonadota</taxon>
        <taxon>Gammaproteobacteria</taxon>
        <taxon>Chromatiales</taxon>
        <taxon>Chromatiaceae</taxon>
        <taxon>Thiorhodococcus</taxon>
    </lineage>
</organism>
<dbReference type="GO" id="GO:0005886">
    <property type="term" value="C:plasma membrane"/>
    <property type="evidence" value="ECO:0007669"/>
    <property type="project" value="TreeGrafter"/>
</dbReference>
<dbReference type="InterPro" id="IPR015854">
    <property type="entry name" value="ABC_transpr_LolD-like"/>
</dbReference>
<dbReference type="GO" id="GO:0022857">
    <property type="term" value="F:transmembrane transporter activity"/>
    <property type="evidence" value="ECO:0007669"/>
    <property type="project" value="TreeGrafter"/>
</dbReference>
<evidence type="ECO:0000259" key="3">
    <source>
        <dbReference type="PROSITE" id="PS50893"/>
    </source>
</evidence>
<dbReference type="InterPro" id="IPR003593">
    <property type="entry name" value="AAA+_ATPase"/>
</dbReference>
<keyword evidence="5" id="KW-1185">Reference proteome</keyword>
<dbReference type="SMART" id="SM00382">
    <property type="entry name" value="AAA"/>
    <property type="match status" value="1"/>
</dbReference>
<proteinExistence type="predicted"/>
<dbReference type="Gene3D" id="3.40.50.300">
    <property type="entry name" value="P-loop containing nucleotide triphosphate hydrolases"/>
    <property type="match status" value="1"/>
</dbReference>
<name>A0A6M0K0C1_9GAMM</name>